<dbReference type="Proteomes" id="UP000504844">
    <property type="component" value="Chromosome"/>
</dbReference>
<keyword evidence="3" id="KW-1185">Reference proteome</keyword>
<evidence type="ECO:0000313" key="2">
    <source>
        <dbReference type="EMBL" id="QKJ67121.1"/>
    </source>
</evidence>
<accession>A0A6M8SR31</accession>
<dbReference type="RefSeq" id="WP_173533624.1">
    <property type="nucleotide sequence ID" value="NZ_CP054143.1"/>
</dbReference>
<organism evidence="2 3">
    <name type="scientific">Deefgea piscis</name>
    <dbReference type="NCBI Taxonomy" id="2739061"/>
    <lineage>
        <taxon>Bacteria</taxon>
        <taxon>Pseudomonadati</taxon>
        <taxon>Pseudomonadota</taxon>
        <taxon>Betaproteobacteria</taxon>
        <taxon>Neisseriales</taxon>
        <taxon>Chitinibacteraceae</taxon>
        <taxon>Deefgea</taxon>
    </lineage>
</organism>
<feature type="chain" id="PRO_5026763823" evidence="1">
    <location>
        <begin position="25"/>
        <end position="158"/>
    </location>
</feature>
<evidence type="ECO:0000256" key="1">
    <source>
        <dbReference type="SAM" id="SignalP"/>
    </source>
</evidence>
<proteinExistence type="predicted"/>
<dbReference type="EMBL" id="CP054143">
    <property type="protein sequence ID" value="QKJ67121.1"/>
    <property type="molecule type" value="Genomic_DNA"/>
</dbReference>
<sequence>MRPVKRLFACGCMVAFLHSAPTWALPSHFSDKVEAALACRSEWSTQWWHSYFQLHLDAPIRVWGEAQWYAGKNAQLAGNTAQEIFVNTPESGALMVGVLINSPVATVRKNIEERLGMRFVELAGPYPRFLSQFGSVLVPTSAEQTKWYCARWNLGNRP</sequence>
<dbReference type="KEGG" id="dee:HQN60_10660"/>
<feature type="signal peptide" evidence="1">
    <location>
        <begin position="1"/>
        <end position="24"/>
    </location>
</feature>
<reference evidence="2 3" key="1">
    <citation type="submission" date="2020-05" db="EMBL/GenBank/DDBJ databases">
        <title>Complete genome sequence of Deefgea sp. D17.</title>
        <authorList>
            <person name="Bae J.-W."/>
            <person name="Han J.E."/>
        </authorList>
    </citation>
    <scope>NUCLEOTIDE SEQUENCE [LARGE SCALE GENOMIC DNA]</scope>
    <source>
        <strain evidence="2 3">D17</strain>
    </source>
</reference>
<evidence type="ECO:0000313" key="3">
    <source>
        <dbReference type="Proteomes" id="UP000504844"/>
    </source>
</evidence>
<name>A0A6M8SR31_9NEIS</name>
<dbReference type="AlphaFoldDB" id="A0A6M8SR31"/>
<keyword evidence="1" id="KW-0732">Signal</keyword>
<protein>
    <submittedName>
        <fullName evidence="2">Uncharacterized protein</fullName>
    </submittedName>
</protein>
<gene>
    <name evidence="2" type="ORF">HQN60_10660</name>
</gene>